<evidence type="ECO:0000313" key="2">
    <source>
        <dbReference type="Proteomes" id="UP000193963"/>
    </source>
</evidence>
<accession>A0A1X6YR13</accession>
<keyword evidence="2" id="KW-1185">Reference proteome</keyword>
<gene>
    <name evidence="1" type="ORF">PSM7751_01156</name>
</gene>
<evidence type="ECO:0000313" key="1">
    <source>
        <dbReference type="EMBL" id="SLN28853.1"/>
    </source>
</evidence>
<proteinExistence type="predicted"/>
<dbReference type="EMBL" id="FWFN01000002">
    <property type="protein sequence ID" value="SLN28853.1"/>
    <property type="molecule type" value="Genomic_DNA"/>
</dbReference>
<reference evidence="1 2" key="1">
    <citation type="submission" date="2017-03" db="EMBL/GenBank/DDBJ databases">
        <authorList>
            <person name="Afonso C.L."/>
            <person name="Miller P.J."/>
            <person name="Scott M.A."/>
            <person name="Spackman E."/>
            <person name="Goraichik I."/>
            <person name="Dimitrov K.M."/>
            <person name="Suarez D.L."/>
            <person name="Swayne D.E."/>
        </authorList>
    </citation>
    <scope>NUCLEOTIDE SEQUENCE [LARGE SCALE GENOMIC DNA]</scope>
    <source>
        <strain evidence="1 2">CECT 7751</strain>
    </source>
</reference>
<protein>
    <submittedName>
        <fullName evidence="1">Uncharacterized protein</fullName>
    </submittedName>
</protein>
<dbReference type="AlphaFoldDB" id="A0A1X6YR13"/>
<organism evidence="1 2">
    <name type="scientific">Pseudooceanicola marinus</name>
    <dbReference type="NCBI Taxonomy" id="396013"/>
    <lineage>
        <taxon>Bacteria</taxon>
        <taxon>Pseudomonadati</taxon>
        <taxon>Pseudomonadota</taxon>
        <taxon>Alphaproteobacteria</taxon>
        <taxon>Rhodobacterales</taxon>
        <taxon>Paracoccaceae</taxon>
        <taxon>Pseudooceanicola</taxon>
    </lineage>
</organism>
<dbReference type="Proteomes" id="UP000193963">
    <property type="component" value="Unassembled WGS sequence"/>
</dbReference>
<name>A0A1X6YR13_9RHOB</name>
<dbReference type="RefSeq" id="WP_157792246.1">
    <property type="nucleotide sequence ID" value="NZ_FWFN01000002.1"/>
</dbReference>
<sequence length="56" mass="6152">MLDELTGYQAEEVGRLHSIGARARSLAQEASPALRNVCVAILGETKLMIKEIREGR</sequence>